<evidence type="ECO:0000256" key="1">
    <source>
        <dbReference type="ARBA" id="ARBA00022722"/>
    </source>
</evidence>
<sequence length="643" mass="72186">MSRFGGRTREYPAVSIDRFDRDNLRARAFFLSHCHKDHMKGLRATALKRRLEGSLKVKLYCSPVTKELLLTNWKYKFWENHIVALEVETPTQISLVDETSGEKEDVVVTLLPAGHCPGSVMFLFEGENGTVLYTGDFRLAKGEASRMELLHSGTRVKDIQSVYLDTTFCDPKFYHIPSREECLNGILELVRSWTSLSRNHVVWLNCKAAYGYEYLFINLSEELGIKVHMNKLDMFRNMPEILCHVTTDQRTQIHACRHPRIKDFLSYICPVNVYPNVLPVGGTEDKVMEILKPLCRSYRRIMEPRYKPLGTLKRAHKRELSDTDEDDLFDSELISARPKIPRQQREESRPFSTGQSENSEGNINESTGSYKGNTTYTSLKVDFVDCEESNDDDDEDDEEESEKNTVQFLSHEPDATSTANFNGATSDQQESNANVPCWDEFFTINKLEESSENEDNVPSSADAGGSQSLFSDSDGVSDSTHISSQNSSQSTHISEQGSQGWDSQMDTVLITSQERSALDLSKGGSRAVVPVLQESPRDTQLDSSMGKPPDQNRPCAHDGACGLKSKGCEKAAEDGAAHVQDVLVEINDSSRTPDLELRRDSQSSSDFEIPLTPDAEAPQPDKLHHLYKKLAAGENIISEKKVS</sequence>
<dbReference type="STRING" id="333673.A0A3M0KBI8"/>
<comment type="caution">
    <text evidence="6">The sequence shown here is derived from an EMBL/GenBank/DDBJ whole genome shotgun (WGS) entry which is preliminary data.</text>
</comment>
<evidence type="ECO:0000259" key="5">
    <source>
        <dbReference type="SMART" id="SM00849"/>
    </source>
</evidence>
<organism evidence="6 7">
    <name type="scientific">Hirundo rustica rustica</name>
    <dbReference type="NCBI Taxonomy" id="333673"/>
    <lineage>
        <taxon>Eukaryota</taxon>
        <taxon>Metazoa</taxon>
        <taxon>Chordata</taxon>
        <taxon>Craniata</taxon>
        <taxon>Vertebrata</taxon>
        <taxon>Euteleostomi</taxon>
        <taxon>Archelosauria</taxon>
        <taxon>Archosauria</taxon>
        <taxon>Dinosauria</taxon>
        <taxon>Saurischia</taxon>
        <taxon>Theropoda</taxon>
        <taxon>Coelurosauria</taxon>
        <taxon>Aves</taxon>
        <taxon>Neognathae</taxon>
        <taxon>Neoaves</taxon>
        <taxon>Telluraves</taxon>
        <taxon>Australaves</taxon>
        <taxon>Passeriformes</taxon>
        <taxon>Sylvioidea</taxon>
        <taxon>Hirundinidae</taxon>
        <taxon>Hirundo</taxon>
    </lineage>
</organism>
<dbReference type="SUPFAM" id="SSF56281">
    <property type="entry name" value="Metallo-hydrolase/oxidoreductase"/>
    <property type="match status" value="1"/>
</dbReference>
<dbReference type="EMBL" id="QRBI01000112">
    <property type="protein sequence ID" value="RMC10445.1"/>
    <property type="molecule type" value="Genomic_DNA"/>
</dbReference>
<keyword evidence="7" id="KW-1185">Reference proteome</keyword>
<dbReference type="AlphaFoldDB" id="A0A3M0KBI8"/>
<keyword evidence="2" id="KW-0378">Hydrolase</keyword>
<dbReference type="Proteomes" id="UP000269221">
    <property type="component" value="Unassembled WGS sequence"/>
</dbReference>
<evidence type="ECO:0000313" key="7">
    <source>
        <dbReference type="Proteomes" id="UP000269221"/>
    </source>
</evidence>
<feature type="region of interest" description="Disordered" evidence="4">
    <location>
        <begin position="387"/>
        <end position="433"/>
    </location>
</feature>
<gene>
    <name evidence="6" type="ORF">DUI87_13250</name>
</gene>
<feature type="compositionally biased region" description="Basic and acidic residues" evidence="4">
    <location>
        <begin position="591"/>
        <end position="601"/>
    </location>
</feature>
<evidence type="ECO:0000256" key="3">
    <source>
        <dbReference type="ARBA" id="ARBA00022839"/>
    </source>
</evidence>
<feature type="compositionally biased region" description="Polar residues" evidence="4">
    <location>
        <begin position="465"/>
        <end position="476"/>
    </location>
</feature>
<keyword evidence="3" id="KW-0269">Exonuclease</keyword>
<dbReference type="GO" id="GO:0000723">
    <property type="term" value="P:telomere maintenance"/>
    <property type="evidence" value="ECO:0007669"/>
    <property type="project" value="TreeGrafter"/>
</dbReference>
<proteinExistence type="predicted"/>
<dbReference type="FunFam" id="3.60.15.10:FF:000018">
    <property type="entry name" value="DNA cross-link repair 1C"/>
    <property type="match status" value="1"/>
</dbReference>
<dbReference type="PANTHER" id="PTHR23240:SF8">
    <property type="entry name" value="PROTEIN ARTEMIS"/>
    <property type="match status" value="1"/>
</dbReference>
<protein>
    <recommendedName>
        <fullName evidence="5">Metallo-beta-lactamase domain-containing protein</fullName>
    </recommendedName>
</protein>
<feature type="compositionally biased region" description="Polar residues" evidence="4">
    <location>
        <begin position="495"/>
        <end position="515"/>
    </location>
</feature>
<evidence type="ECO:0000256" key="4">
    <source>
        <dbReference type="SAM" id="MobiDB-lite"/>
    </source>
</evidence>
<dbReference type="GO" id="GO:0003684">
    <property type="term" value="F:damaged DNA binding"/>
    <property type="evidence" value="ECO:0007669"/>
    <property type="project" value="TreeGrafter"/>
</dbReference>
<feature type="compositionally biased region" description="Polar residues" evidence="4">
    <location>
        <begin position="415"/>
        <end position="433"/>
    </location>
</feature>
<dbReference type="SMART" id="SM00849">
    <property type="entry name" value="Lactamase_B"/>
    <property type="match status" value="1"/>
</dbReference>
<evidence type="ECO:0000256" key="2">
    <source>
        <dbReference type="ARBA" id="ARBA00022801"/>
    </source>
</evidence>
<dbReference type="InterPro" id="IPR001279">
    <property type="entry name" value="Metallo-B-lactamas"/>
</dbReference>
<feature type="region of interest" description="Disordered" evidence="4">
    <location>
        <begin position="585"/>
        <end position="621"/>
    </location>
</feature>
<dbReference type="OrthoDB" id="262529at2759"/>
<dbReference type="PANTHER" id="PTHR23240">
    <property type="entry name" value="DNA CROSS-LINK REPAIR PROTEIN PSO2/SNM1-RELATED"/>
    <property type="match status" value="1"/>
</dbReference>
<reference evidence="6 7" key="1">
    <citation type="submission" date="2018-07" db="EMBL/GenBank/DDBJ databases">
        <title>A high quality draft genome assembly of the barn swallow (H. rustica rustica).</title>
        <authorList>
            <person name="Formenti G."/>
            <person name="Chiara M."/>
            <person name="Poveda L."/>
            <person name="Francoijs K.-J."/>
            <person name="Bonisoli-Alquati A."/>
            <person name="Canova L."/>
            <person name="Gianfranceschi L."/>
            <person name="Horner D.S."/>
            <person name="Saino N."/>
        </authorList>
    </citation>
    <scope>NUCLEOTIDE SEQUENCE [LARGE SCALE GENOMIC DNA]</scope>
    <source>
        <strain evidence="6">Chelidonia</strain>
        <tissue evidence="6">Blood</tissue>
    </source>
</reference>
<accession>A0A3M0KBI8</accession>
<feature type="region of interest" description="Disordered" evidence="4">
    <location>
        <begin position="448"/>
        <end position="558"/>
    </location>
</feature>
<feature type="compositionally biased region" description="Low complexity" evidence="4">
    <location>
        <begin position="477"/>
        <end position="494"/>
    </location>
</feature>
<evidence type="ECO:0000313" key="6">
    <source>
        <dbReference type="EMBL" id="RMC10445.1"/>
    </source>
</evidence>
<dbReference type="Pfam" id="PF23023">
    <property type="entry name" value="Anti-Pycsar_Apyc1"/>
    <property type="match status" value="1"/>
</dbReference>
<dbReference type="InterPro" id="IPR036866">
    <property type="entry name" value="RibonucZ/Hydroxyglut_hydro"/>
</dbReference>
<feature type="domain" description="Metallo-beta-lactamase" evidence="5">
    <location>
        <begin position="10"/>
        <end position="179"/>
    </location>
</feature>
<dbReference type="CDD" id="cd16297">
    <property type="entry name" value="artemis-SNM1C-like_MBL-fold"/>
    <property type="match status" value="1"/>
</dbReference>
<dbReference type="Gene3D" id="3.60.15.10">
    <property type="entry name" value="Ribonuclease Z/Hydroxyacylglutathione hydrolase-like"/>
    <property type="match status" value="1"/>
</dbReference>
<feature type="region of interest" description="Disordered" evidence="4">
    <location>
        <begin position="315"/>
        <end position="374"/>
    </location>
</feature>
<name>A0A3M0KBI8_HIRRU</name>
<keyword evidence="1" id="KW-0540">Nuclease</keyword>
<feature type="compositionally biased region" description="Polar residues" evidence="4">
    <location>
        <begin position="350"/>
        <end position="374"/>
    </location>
</feature>
<dbReference type="GO" id="GO:0035312">
    <property type="term" value="F:5'-3' DNA exonuclease activity"/>
    <property type="evidence" value="ECO:0007669"/>
    <property type="project" value="TreeGrafter"/>
</dbReference>
<feature type="compositionally biased region" description="Acidic residues" evidence="4">
    <location>
        <begin position="387"/>
        <end position="401"/>
    </location>
</feature>
<dbReference type="GO" id="GO:0006303">
    <property type="term" value="P:double-strand break repair via nonhomologous end joining"/>
    <property type="evidence" value="ECO:0007669"/>
    <property type="project" value="TreeGrafter"/>
</dbReference>
<dbReference type="GO" id="GO:0036297">
    <property type="term" value="P:interstrand cross-link repair"/>
    <property type="evidence" value="ECO:0007669"/>
    <property type="project" value="TreeGrafter"/>
</dbReference>